<gene>
    <name evidence="1" type="ORF">GCM10010961_35850</name>
</gene>
<evidence type="ECO:0000313" key="1">
    <source>
        <dbReference type="EMBL" id="GHG99752.1"/>
    </source>
</evidence>
<reference evidence="1" key="1">
    <citation type="journal article" date="2014" name="Int. J. Syst. Evol. Microbiol.">
        <title>Complete genome sequence of Corynebacterium casei LMG S-19264T (=DSM 44701T), isolated from a smear-ripened cheese.</title>
        <authorList>
            <consortium name="US DOE Joint Genome Institute (JGI-PGF)"/>
            <person name="Walter F."/>
            <person name="Albersmeier A."/>
            <person name="Kalinowski J."/>
            <person name="Ruckert C."/>
        </authorList>
    </citation>
    <scope>NUCLEOTIDE SEQUENCE</scope>
    <source>
        <strain evidence="1">CGMCC 1.7081</strain>
    </source>
</reference>
<evidence type="ECO:0000313" key="2">
    <source>
        <dbReference type="Proteomes" id="UP000611500"/>
    </source>
</evidence>
<name>A0A8J3HB91_9RHOB</name>
<comment type="caution">
    <text evidence="1">The sequence shown here is derived from an EMBL/GenBank/DDBJ whole genome shotgun (WGS) entry which is preliminary data.</text>
</comment>
<accession>A0A8J3HB91</accession>
<keyword evidence="2" id="KW-1185">Reference proteome</keyword>
<proteinExistence type="predicted"/>
<organism evidence="1 2">
    <name type="scientific">Pseudodonghicola xiamenensis</name>
    <dbReference type="NCBI Taxonomy" id="337702"/>
    <lineage>
        <taxon>Bacteria</taxon>
        <taxon>Pseudomonadati</taxon>
        <taxon>Pseudomonadota</taxon>
        <taxon>Alphaproteobacteria</taxon>
        <taxon>Rhodobacterales</taxon>
        <taxon>Paracoccaceae</taxon>
        <taxon>Pseudodonghicola</taxon>
    </lineage>
</organism>
<protein>
    <submittedName>
        <fullName evidence="1">Uncharacterized protein</fullName>
    </submittedName>
</protein>
<dbReference type="AlphaFoldDB" id="A0A8J3HB91"/>
<reference evidence="1" key="2">
    <citation type="submission" date="2020-09" db="EMBL/GenBank/DDBJ databases">
        <authorList>
            <person name="Sun Q."/>
            <person name="Zhou Y."/>
        </authorList>
    </citation>
    <scope>NUCLEOTIDE SEQUENCE</scope>
    <source>
        <strain evidence="1">CGMCC 1.7081</strain>
    </source>
</reference>
<dbReference type="Proteomes" id="UP000611500">
    <property type="component" value="Unassembled WGS sequence"/>
</dbReference>
<sequence>MFTARVFWRRDSALKSGTAQFKPISFSRLSTNPVVCRSAMPNKTFMERHVWMAASL</sequence>
<dbReference type="EMBL" id="BNAP01000024">
    <property type="protein sequence ID" value="GHG99752.1"/>
    <property type="molecule type" value="Genomic_DNA"/>
</dbReference>